<keyword evidence="3" id="KW-1185">Reference proteome</keyword>
<organism evidence="2 3">
    <name type="scientific">Photobacterium atrarenae</name>
    <dbReference type="NCBI Taxonomy" id="865757"/>
    <lineage>
        <taxon>Bacteria</taxon>
        <taxon>Pseudomonadati</taxon>
        <taxon>Pseudomonadota</taxon>
        <taxon>Gammaproteobacteria</taxon>
        <taxon>Vibrionales</taxon>
        <taxon>Vibrionaceae</taxon>
        <taxon>Photobacterium</taxon>
    </lineage>
</organism>
<dbReference type="PANTHER" id="PTHR34821">
    <property type="entry name" value="INNER MEMBRANE PROTEIN YDCZ"/>
    <property type="match status" value="1"/>
</dbReference>
<evidence type="ECO:0000313" key="3">
    <source>
        <dbReference type="Proteomes" id="UP001057998"/>
    </source>
</evidence>
<dbReference type="InterPro" id="IPR006750">
    <property type="entry name" value="YdcZ"/>
</dbReference>
<dbReference type="EMBL" id="CP101509">
    <property type="protein sequence ID" value="UTV30563.1"/>
    <property type="molecule type" value="Genomic_DNA"/>
</dbReference>
<reference evidence="2" key="1">
    <citation type="submission" date="2022-07" db="EMBL/GenBank/DDBJ databases">
        <title>Genome sequencing of Photobacterium atrarenae GJH2-4.</title>
        <authorList>
            <person name="Park S.-J."/>
        </authorList>
    </citation>
    <scope>NUCLEOTIDE SEQUENCE</scope>
    <source>
        <strain evidence="2">GJH2-4</strain>
    </source>
</reference>
<keyword evidence="1" id="KW-0472">Membrane</keyword>
<keyword evidence="1" id="KW-0812">Transmembrane</keyword>
<proteinExistence type="predicted"/>
<evidence type="ECO:0000256" key="1">
    <source>
        <dbReference type="SAM" id="Phobius"/>
    </source>
</evidence>
<sequence>MITSILLALINGGCISICRIINGRLGQETGALNASLWNHLVGFGFLSLVVWLTASTSGSSASVSATLDAPLLAWSGGIIGALFVALNSYVLPRLGASLTALLVIGGQLLTGVGLDALSRGISTVQLLGVLCILAAVWQTKRG</sequence>
<dbReference type="Proteomes" id="UP001057998">
    <property type="component" value="Chromosome 2"/>
</dbReference>
<feature type="transmembrane region" description="Helical" evidence="1">
    <location>
        <begin position="72"/>
        <end position="91"/>
    </location>
</feature>
<gene>
    <name evidence="2" type="ORF">NNL38_18535</name>
</gene>
<keyword evidence="1" id="KW-1133">Transmembrane helix</keyword>
<feature type="transmembrane region" description="Helical" evidence="1">
    <location>
        <begin position="34"/>
        <end position="52"/>
    </location>
</feature>
<feature type="transmembrane region" description="Helical" evidence="1">
    <location>
        <begin position="120"/>
        <end position="137"/>
    </location>
</feature>
<protein>
    <submittedName>
        <fullName evidence="2">DMT family transporter</fullName>
    </submittedName>
</protein>
<feature type="transmembrane region" description="Helical" evidence="1">
    <location>
        <begin position="98"/>
        <end position="114"/>
    </location>
</feature>
<name>A0ABY5GMK2_9GAMM</name>
<dbReference type="Pfam" id="PF04657">
    <property type="entry name" value="DMT_YdcZ"/>
    <property type="match status" value="1"/>
</dbReference>
<dbReference type="RefSeq" id="WP_255391923.1">
    <property type="nucleotide sequence ID" value="NZ_CP101509.1"/>
</dbReference>
<evidence type="ECO:0000313" key="2">
    <source>
        <dbReference type="EMBL" id="UTV30563.1"/>
    </source>
</evidence>
<accession>A0ABY5GMK2</accession>
<feature type="transmembrane region" description="Helical" evidence="1">
    <location>
        <begin position="6"/>
        <end position="22"/>
    </location>
</feature>
<dbReference type="PANTHER" id="PTHR34821:SF2">
    <property type="entry name" value="INNER MEMBRANE PROTEIN YDCZ"/>
    <property type="match status" value="1"/>
</dbReference>